<dbReference type="PANTHER" id="PTHR43787">
    <property type="entry name" value="FEMO COFACTOR BIOSYNTHESIS PROTEIN NIFB-RELATED"/>
    <property type="match status" value="1"/>
</dbReference>
<dbReference type="SFLD" id="SFLDG01067">
    <property type="entry name" value="SPASM/twitch_domain_containing"/>
    <property type="match status" value="1"/>
</dbReference>
<keyword evidence="2" id="KW-0004">4Fe-4S</keyword>
<gene>
    <name evidence="8" type="ORF">ABDJ34_04395</name>
</gene>
<dbReference type="SFLD" id="SFLDG01386">
    <property type="entry name" value="main_SPASM_domain-containing"/>
    <property type="match status" value="1"/>
</dbReference>
<evidence type="ECO:0000256" key="1">
    <source>
        <dbReference type="ARBA" id="ARBA00001966"/>
    </source>
</evidence>
<dbReference type="SFLD" id="SFLDS00029">
    <property type="entry name" value="Radical_SAM"/>
    <property type="match status" value="1"/>
</dbReference>
<dbReference type="EMBL" id="JBDLBQ010000003">
    <property type="protein sequence ID" value="MFN2102145.1"/>
    <property type="molecule type" value="Genomic_DNA"/>
</dbReference>
<evidence type="ECO:0000256" key="2">
    <source>
        <dbReference type="ARBA" id="ARBA00022485"/>
    </source>
</evidence>
<dbReference type="PROSITE" id="PS51918">
    <property type="entry name" value="RADICAL_SAM"/>
    <property type="match status" value="1"/>
</dbReference>
<dbReference type="InterPro" id="IPR023867">
    <property type="entry name" value="Sulphatase_maturase_rSAM"/>
</dbReference>
<accession>A0ABW9KDF7</accession>
<keyword evidence="4" id="KW-0479">Metal-binding</keyword>
<reference evidence="8 9" key="1">
    <citation type="journal article" date="2024" name="Anaerobe">
        <title>The identification of Finegoldia dalianensis sp. nov., isolated from the pus of a patient with skin abscess and genomic analysis of the strains belonging to Finegoldia genus.</title>
        <authorList>
            <person name="Li Y."/>
            <person name="Wang Y."/>
            <person name="Xiao D."/>
            <person name="Wang J."/>
            <person name="Jin D."/>
        </authorList>
    </citation>
    <scope>NUCLEOTIDE SEQUENCE [LARGE SCALE GENOMIC DNA]</scope>
    <source>
        <strain evidence="8 9">LY240594</strain>
    </source>
</reference>
<dbReference type="InterPro" id="IPR007197">
    <property type="entry name" value="rSAM"/>
</dbReference>
<dbReference type="InterPro" id="IPR058240">
    <property type="entry name" value="rSAM_sf"/>
</dbReference>
<dbReference type="Gene3D" id="3.20.20.70">
    <property type="entry name" value="Aldolase class I"/>
    <property type="match status" value="1"/>
</dbReference>
<dbReference type="RefSeq" id="WP_002837240.1">
    <property type="nucleotide sequence ID" value="NZ_JBDLBQ010000003.1"/>
</dbReference>
<protein>
    <submittedName>
        <fullName evidence="8">Radical SAM protein</fullName>
    </submittedName>
</protein>
<dbReference type="InterPro" id="IPR013785">
    <property type="entry name" value="Aldolase_TIM"/>
</dbReference>
<sequence>MKESKYNFIFKDGEDNILYNSLTGAIAQINDKERKLIERRMFSDLEDIDDYIKEGFFINDEIDEVELIRHNMLCSKFNTDKLSIIIAPTMGCNFNCSYCFENDIRSNAIINDKVIKSIYDFVDSKINTISELNITWYGGEPLLQINKIVEMSEFFLKLCHENNVLYYSTMITNGFLLNDENSIKLRRCNINTIQITLDGNEKTHDMQRRLKPNRPTYKKIIANIKENIDNLPNISIRINMTKNNIDSFYDIVDEIGNFDKKISIYLAKVEDYNCTCNEDTYLTNEEFLEEKIKFIQYYKNSDIDNMYPKETPYYCSAQSINSVVIDSEGYLYKCFVDIGYIKRSYGNILNISKIDIKNMLNYLKFDPTYDEVCKNCKYLPLCMGGCPYKRNINKQENCIYFKGYIDKLLINLINIEINRKKVI</sequence>
<evidence type="ECO:0000313" key="8">
    <source>
        <dbReference type="EMBL" id="MFN2102145.1"/>
    </source>
</evidence>
<keyword evidence="3" id="KW-0949">S-adenosyl-L-methionine</keyword>
<feature type="domain" description="Radical SAM core" evidence="7">
    <location>
        <begin position="76"/>
        <end position="299"/>
    </location>
</feature>
<keyword evidence="6" id="KW-0411">Iron-sulfur</keyword>
<dbReference type="SUPFAM" id="SSF102114">
    <property type="entry name" value="Radical SAM enzymes"/>
    <property type="match status" value="1"/>
</dbReference>
<dbReference type="CDD" id="cd01335">
    <property type="entry name" value="Radical_SAM"/>
    <property type="match status" value="1"/>
</dbReference>
<keyword evidence="9" id="KW-1185">Reference proteome</keyword>
<comment type="cofactor">
    <cofactor evidence="1">
        <name>[4Fe-4S] cluster</name>
        <dbReference type="ChEBI" id="CHEBI:49883"/>
    </cofactor>
</comment>
<dbReference type="SFLD" id="SFLDG01384">
    <property type="entry name" value="thioether_bond_formation_requi"/>
    <property type="match status" value="1"/>
</dbReference>
<name>A0ABW9KDF7_9FIRM</name>
<dbReference type="InterPro" id="IPR023885">
    <property type="entry name" value="4Fe4S-binding_SPASM_dom"/>
</dbReference>
<evidence type="ECO:0000313" key="9">
    <source>
        <dbReference type="Proteomes" id="UP001634413"/>
    </source>
</evidence>
<dbReference type="Pfam" id="PF04055">
    <property type="entry name" value="Radical_SAM"/>
    <property type="match status" value="1"/>
</dbReference>
<evidence type="ECO:0000256" key="6">
    <source>
        <dbReference type="ARBA" id="ARBA00023014"/>
    </source>
</evidence>
<proteinExistence type="predicted"/>
<dbReference type="PANTHER" id="PTHR43787:SF3">
    <property type="entry name" value="ARYLSULFATASE REGULATORY PROTEIN"/>
    <property type="match status" value="1"/>
</dbReference>
<evidence type="ECO:0000259" key="7">
    <source>
        <dbReference type="PROSITE" id="PS51918"/>
    </source>
</evidence>
<dbReference type="NCBIfam" id="TIGR04085">
    <property type="entry name" value="rSAM_more_4Fe4S"/>
    <property type="match status" value="1"/>
</dbReference>
<evidence type="ECO:0000256" key="4">
    <source>
        <dbReference type="ARBA" id="ARBA00022723"/>
    </source>
</evidence>
<evidence type="ECO:0000256" key="3">
    <source>
        <dbReference type="ARBA" id="ARBA00022691"/>
    </source>
</evidence>
<dbReference type="Proteomes" id="UP001634413">
    <property type="component" value="Unassembled WGS sequence"/>
</dbReference>
<evidence type="ECO:0000256" key="5">
    <source>
        <dbReference type="ARBA" id="ARBA00023004"/>
    </source>
</evidence>
<comment type="caution">
    <text evidence="8">The sequence shown here is derived from an EMBL/GenBank/DDBJ whole genome shotgun (WGS) entry which is preliminary data.</text>
</comment>
<organism evidence="8 9">
    <name type="scientific">Finegoldia dalianensis</name>
    <dbReference type="NCBI Taxonomy" id="3145239"/>
    <lineage>
        <taxon>Bacteria</taxon>
        <taxon>Bacillati</taxon>
        <taxon>Bacillota</taxon>
        <taxon>Tissierellia</taxon>
        <taxon>Tissierellales</taxon>
        <taxon>Peptoniphilaceae</taxon>
        <taxon>Finegoldia</taxon>
    </lineage>
</organism>
<keyword evidence="5" id="KW-0408">Iron</keyword>